<evidence type="ECO:0000259" key="1">
    <source>
        <dbReference type="Pfam" id="PF00149"/>
    </source>
</evidence>
<dbReference type="InterPro" id="IPR029052">
    <property type="entry name" value="Metallo-depent_PP-like"/>
</dbReference>
<dbReference type="PANTHER" id="PTHR31302">
    <property type="entry name" value="TRANSMEMBRANE PROTEIN WITH METALLOPHOSPHOESTERASE DOMAIN-RELATED"/>
    <property type="match status" value="1"/>
</dbReference>
<feature type="domain" description="Calcineurin-like phosphoesterase" evidence="1">
    <location>
        <begin position="60"/>
        <end position="245"/>
    </location>
</feature>
<dbReference type="SUPFAM" id="SSF56300">
    <property type="entry name" value="Metallo-dependent phosphatases"/>
    <property type="match status" value="1"/>
</dbReference>
<reference evidence="2 3" key="1">
    <citation type="journal article" date="2019" name="Int. J. Syst. Evol. Microbiol.">
        <title>The Global Catalogue of Microorganisms (GCM) 10K type strain sequencing project: providing services to taxonomists for standard genome sequencing and annotation.</title>
        <authorList>
            <consortium name="The Broad Institute Genomics Platform"/>
            <consortium name="The Broad Institute Genome Sequencing Center for Infectious Disease"/>
            <person name="Wu L."/>
            <person name="Ma J."/>
        </authorList>
    </citation>
    <scope>NUCLEOTIDE SEQUENCE [LARGE SCALE GENOMIC DNA]</scope>
    <source>
        <strain evidence="2 3">JCM 16021</strain>
    </source>
</reference>
<dbReference type="Pfam" id="PF00149">
    <property type="entry name" value="Metallophos"/>
    <property type="match status" value="1"/>
</dbReference>
<comment type="caution">
    <text evidence="2">The sequence shown here is derived from an EMBL/GenBank/DDBJ whole genome shotgun (WGS) entry which is preliminary data.</text>
</comment>
<proteinExistence type="predicted"/>
<dbReference type="PANTHER" id="PTHR31302:SF20">
    <property type="entry name" value="CONSERVED PROTEIN"/>
    <property type="match status" value="1"/>
</dbReference>
<accession>A0ABN2YU10</accession>
<dbReference type="Proteomes" id="UP001500575">
    <property type="component" value="Unassembled WGS sequence"/>
</dbReference>
<name>A0ABN2YU10_9ACTN</name>
<evidence type="ECO:0000313" key="3">
    <source>
        <dbReference type="Proteomes" id="UP001500575"/>
    </source>
</evidence>
<keyword evidence="3" id="KW-1185">Reference proteome</keyword>
<gene>
    <name evidence="2" type="ORF">GCM10009843_36450</name>
</gene>
<dbReference type="RefSeq" id="WP_344305248.1">
    <property type="nucleotide sequence ID" value="NZ_BAAAQQ010000013.1"/>
</dbReference>
<evidence type="ECO:0000313" key="2">
    <source>
        <dbReference type="EMBL" id="GAA2132174.1"/>
    </source>
</evidence>
<dbReference type="InterPro" id="IPR051158">
    <property type="entry name" value="Metallophosphoesterase_sf"/>
</dbReference>
<dbReference type="EMBL" id="BAAAQQ010000013">
    <property type="protein sequence ID" value="GAA2132174.1"/>
    <property type="molecule type" value="Genomic_DNA"/>
</dbReference>
<dbReference type="InterPro" id="IPR004843">
    <property type="entry name" value="Calcineurin-like_PHP"/>
</dbReference>
<sequence>MGRRGVAKAAGVTLGKVVGKVVGAGAAAGTALTAYALWEARQFTLREVTVPLLPAGHAPLRVLHLSDVHLTPGQTRKQEWVRALADLRPDLVISTGDNLAHRDAVQPVLDAYDGLLDAPGVFVFGSNDYYEPTMRNPLRYLLPDDGERNITAPQLPWPDLQLAFLEQGWIDLTNRFGALDVGDTRFAFAGVDDPHLSRDDLAAVAGPADDTADVRVGVTHAPYLRVLDQFARDGYDAVIAGHTHGGQVCLPGVGALTTNCDLDNARAKGLHRHPADSRPGDPGSSWLHVSAGVGTSPYARIRVACRPEATLLTLVPTA</sequence>
<dbReference type="Gene3D" id="3.60.21.10">
    <property type="match status" value="1"/>
</dbReference>
<protein>
    <submittedName>
        <fullName evidence="2">Metallophosphoesterase</fullName>
    </submittedName>
</protein>
<organism evidence="2 3">
    <name type="scientific">Nocardioides bigeumensis</name>
    <dbReference type="NCBI Taxonomy" id="433657"/>
    <lineage>
        <taxon>Bacteria</taxon>
        <taxon>Bacillati</taxon>
        <taxon>Actinomycetota</taxon>
        <taxon>Actinomycetes</taxon>
        <taxon>Propionibacteriales</taxon>
        <taxon>Nocardioidaceae</taxon>
        <taxon>Nocardioides</taxon>
    </lineage>
</organism>